<proteinExistence type="predicted"/>
<sequence>MKFELITSLDERAKPAINWQIEQVKKGLADRLLLFQPHEDAKNICQVLGLPLDRVFDMASQQLLSDWPDGDGQFLFDLFVPNQGRIHLGDDGTVNLSSAGKRIADVMLFADSYYLVQAIAWLDQDGQISRKEIFLRSGQLFAKQYFNRASLLQSDFYFGQKRALRSDFYFSGRRNFALVNGDEYPSYEAAEQDLLAVYAKDQTVEITSAGILSTIAKASTLALPEGLFTQDEKIPKDVLTILQNPSHPVKTVKVNPLDYQRAKELGVPTDKLRVESF</sequence>
<accession>A0ABS5QN64</accession>
<name>A0ABS5QN64_9LACO</name>
<evidence type="ECO:0000313" key="1">
    <source>
        <dbReference type="EMBL" id="MBS9334523.1"/>
    </source>
</evidence>
<gene>
    <name evidence="1" type="ORF">G6R27_00530</name>
</gene>
<organism evidence="1 2">
    <name type="scientific">Fructobacillus papyriferae</name>
    <dbReference type="NCBI Taxonomy" id="2713171"/>
    <lineage>
        <taxon>Bacteria</taxon>
        <taxon>Bacillati</taxon>
        <taxon>Bacillota</taxon>
        <taxon>Bacilli</taxon>
        <taxon>Lactobacillales</taxon>
        <taxon>Lactobacillaceae</taxon>
        <taxon>Fructobacillus</taxon>
    </lineage>
</organism>
<dbReference type="RefSeq" id="WP_213819140.1">
    <property type="nucleotide sequence ID" value="NZ_JAAMFI010000001.1"/>
</dbReference>
<dbReference type="Proteomes" id="UP001519418">
    <property type="component" value="Unassembled WGS sequence"/>
</dbReference>
<comment type="caution">
    <text evidence="1">The sequence shown here is derived from an EMBL/GenBank/DDBJ whole genome shotgun (WGS) entry which is preliminary data.</text>
</comment>
<reference evidence="1 2" key="1">
    <citation type="submission" date="2020-02" db="EMBL/GenBank/DDBJ databases">
        <title>Fructobacillus sp. isolated from paper mulberry of Taiwan.</title>
        <authorList>
            <person name="Lin S.-T."/>
        </authorList>
    </citation>
    <scope>NUCLEOTIDE SEQUENCE [LARGE SCALE GENOMIC DNA]</scope>
    <source>
        <strain evidence="1 2">M1-10</strain>
    </source>
</reference>
<keyword evidence="2" id="KW-1185">Reference proteome</keyword>
<evidence type="ECO:0000313" key="2">
    <source>
        <dbReference type="Proteomes" id="UP001519418"/>
    </source>
</evidence>
<dbReference type="EMBL" id="JAAMFI010000001">
    <property type="protein sequence ID" value="MBS9334523.1"/>
    <property type="molecule type" value="Genomic_DNA"/>
</dbReference>
<protein>
    <submittedName>
        <fullName evidence="1">Uncharacterized protein</fullName>
    </submittedName>
</protein>